<evidence type="ECO:0000256" key="11">
    <source>
        <dbReference type="ARBA" id="ARBA00024870"/>
    </source>
</evidence>
<dbReference type="SMART" id="SM00460">
    <property type="entry name" value="TGc"/>
    <property type="match status" value="1"/>
</dbReference>
<keyword evidence="17" id="KW-1185">Reference proteome</keyword>
<dbReference type="FunFam" id="2.60.120.1020:FF:000001">
    <property type="entry name" value="Peptide-N(4)-(N-acetyl-beta-glucosaminyl)asparagine amidase"/>
    <property type="match status" value="1"/>
</dbReference>
<evidence type="ECO:0000313" key="17">
    <source>
        <dbReference type="Proteomes" id="UP000735302"/>
    </source>
</evidence>
<dbReference type="Gene3D" id="2.20.25.10">
    <property type="match status" value="1"/>
</dbReference>
<dbReference type="InterPro" id="IPR018997">
    <property type="entry name" value="PUB_domain"/>
</dbReference>
<feature type="domain" description="PAW" evidence="15">
    <location>
        <begin position="421"/>
        <end position="633"/>
    </location>
</feature>
<dbReference type="AlphaFoldDB" id="A0AAV4AF59"/>
<evidence type="ECO:0000256" key="9">
    <source>
        <dbReference type="ARBA" id="ARBA00022801"/>
    </source>
</evidence>
<evidence type="ECO:0000256" key="13">
    <source>
        <dbReference type="ARBA" id="ARBA00032901"/>
    </source>
</evidence>
<evidence type="ECO:0000313" key="16">
    <source>
        <dbReference type="EMBL" id="GFO05281.1"/>
    </source>
</evidence>
<evidence type="ECO:0000256" key="3">
    <source>
        <dbReference type="ARBA" id="ARBA00004496"/>
    </source>
</evidence>
<dbReference type="SMART" id="SM00613">
    <property type="entry name" value="PAW"/>
    <property type="match status" value="1"/>
</dbReference>
<comment type="caution">
    <text evidence="16">The sequence shown here is derived from an EMBL/GenBank/DDBJ whole genome shotgun (WGS) entry which is preliminary data.</text>
</comment>
<dbReference type="GO" id="GO:0046872">
    <property type="term" value="F:metal ion binding"/>
    <property type="evidence" value="ECO:0007669"/>
    <property type="project" value="UniProtKB-KW"/>
</dbReference>
<dbReference type="GO" id="GO:0005829">
    <property type="term" value="C:cytosol"/>
    <property type="evidence" value="ECO:0007669"/>
    <property type="project" value="TreeGrafter"/>
</dbReference>
<dbReference type="Proteomes" id="UP000735302">
    <property type="component" value="Unassembled WGS sequence"/>
</dbReference>
<dbReference type="PANTHER" id="PTHR12143">
    <property type="entry name" value="PEPTIDE N-GLYCANASE PNGASE -RELATED"/>
    <property type="match status" value="1"/>
</dbReference>
<evidence type="ECO:0000256" key="14">
    <source>
        <dbReference type="PROSITE-ProRule" id="PRU00731"/>
    </source>
</evidence>
<dbReference type="InterPro" id="IPR006588">
    <property type="entry name" value="Peptide_N_glycanase_PAW_dom"/>
</dbReference>
<keyword evidence="9" id="KW-0378">Hydrolase</keyword>
<dbReference type="InterPro" id="IPR038765">
    <property type="entry name" value="Papain-like_cys_pep_sf"/>
</dbReference>
<sequence>MEPTDDIVSTLVKENSKEDFLSASGILIKFADNILTNPHEPKYRKIRIGNPAVQSKLLNFVGAMECLFIMGFEEAEDGEHLTLSDDKSLQPLRNVRDGLMREQTKIQTPQQHQEIPQGARQRLLPNLSPARSFQMPSETNFAARIGDGMRRVLRYEDPNVQEKARQAIPVDKLLSEAESSFKAAQAKGESTSDQRDFLLLGLLKWFKFTFFKWVDTLPCSQCGGATQHNGSLQPTTEDLRWGAGRVEAHMCKVCHINTRFPRYTNAEKLLETRRGRCGEWADCFTLCCRALGFEARFVMDWTDHVWTEVYSNSKSRWLHCDPCENICDKPLLYESGWGKKLTYAIAVSKDEVQDVSWRYSANHREMLSRRTLCREPWLRRTIHSLWRKQIATLPQERQKELWTRLLCELSDFICVKSSDENLPGRSTGSLAWRQARGELGHGTAAQVSADVCASNNAGFVFTPTERERESEIMHVVYNCSTDRYLRKSSADEILSGWEKCVFGCKHVFRKEELDWKMAYLARTEGSSEAEITWKFDLNGTDLRIGKMELKAQTTVFENGKVSWKICGEDACFTPAAASLQDFMTFDLKGSKMLTVTAVLQHGKGGNAWQHTQLFRQALSETDSYPFYIKLMLN</sequence>
<evidence type="ECO:0000256" key="7">
    <source>
        <dbReference type="ARBA" id="ARBA00022490"/>
    </source>
</evidence>
<dbReference type="EC" id="3.5.1.52" evidence="5"/>
<dbReference type="InterPro" id="IPR036339">
    <property type="entry name" value="PUB-like_dom_sf"/>
</dbReference>
<comment type="function">
    <text evidence="11">Specifically deglycosylates the denatured form of N-linked glycoproteins in the cytoplasm and assists their proteasome-mediated degradation. Cleaves the beta-aspartyl-glucosamine (GlcNAc) of the glycan and the amide side chain of Asn, converting Asn to Asp. Prefers proteins containing high-mannose over those bearing complex type oligosaccharides. Can recognize misfolded proteins in the endoplasmic reticulum that are exported to the cytosol to be destroyed and deglycosylate them, while it has no activity toward native proteins. Deglycosylation is a prerequisite for subsequent proteasome-mediated degradation of some, but not all, misfolded glycoproteins.</text>
</comment>
<dbReference type="InterPro" id="IPR038680">
    <property type="entry name" value="PAW_sf"/>
</dbReference>
<dbReference type="Gene3D" id="3.10.620.30">
    <property type="match status" value="1"/>
</dbReference>
<comment type="subcellular location">
    <subcellularLocation>
        <location evidence="3">Cytoplasm</location>
    </subcellularLocation>
</comment>
<dbReference type="SUPFAM" id="SSF54001">
    <property type="entry name" value="Cysteine proteinases"/>
    <property type="match status" value="1"/>
</dbReference>
<evidence type="ECO:0000259" key="15">
    <source>
        <dbReference type="PROSITE" id="PS51398"/>
    </source>
</evidence>
<keyword evidence="10" id="KW-0862">Zinc</keyword>
<dbReference type="PANTHER" id="PTHR12143:SF19">
    <property type="entry name" value="PEPTIDE-N(4)-(N-ACETYL-BETA-GLUCOSAMINYL)ASPARAGINE AMIDASE"/>
    <property type="match status" value="1"/>
</dbReference>
<comment type="similarity">
    <text evidence="4 14">Belongs to the transglutaminase-like superfamily. PNGase family.</text>
</comment>
<dbReference type="Pfam" id="PF01841">
    <property type="entry name" value="Transglut_core"/>
    <property type="match status" value="1"/>
</dbReference>
<dbReference type="PROSITE" id="PS51398">
    <property type="entry name" value="PAW"/>
    <property type="match status" value="1"/>
</dbReference>
<protein>
    <recommendedName>
        <fullName evidence="6">Peptide-N(4)-(N-acetyl-beta-glucosaminyl)asparagine amidase</fullName>
        <ecNumber evidence="5">3.5.1.52</ecNumber>
    </recommendedName>
    <alternativeName>
        <fullName evidence="12">N-glycanase 1</fullName>
    </alternativeName>
    <alternativeName>
        <fullName evidence="13">Peptide:N-glycanase</fullName>
    </alternativeName>
</protein>
<comment type="catalytic activity">
    <reaction evidence="1">
        <text>Hydrolysis of an N(4)-(acetyl-beta-D-glucosaminyl)asparagine residue in which the glucosamine residue may be further glycosylated, to yield a (substituted) N-acetyl-beta-D-glucosaminylamine and a peptide containing an aspartate residue.</text>
        <dbReference type="EC" id="3.5.1.52"/>
    </reaction>
</comment>
<name>A0AAV4AF59_9GAST</name>
<dbReference type="EMBL" id="BLXT01003747">
    <property type="protein sequence ID" value="GFO05281.1"/>
    <property type="molecule type" value="Genomic_DNA"/>
</dbReference>
<dbReference type="Gene3D" id="2.60.120.1020">
    <property type="entry name" value="Peptide N glycanase, PAW domain"/>
    <property type="match status" value="1"/>
</dbReference>
<dbReference type="InterPro" id="IPR050883">
    <property type="entry name" value="PNGase"/>
</dbReference>
<dbReference type="GO" id="GO:0005634">
    <property type="term" value="C:nucleus"/>
    <property type="evidence" value="ECO:0007669"/>
    <property type="project" value="TreeGrafter"/>
</dbReference>
<gene>
    <name evidence="16" type="ORF">PoB_003178600</name>
</gene>
<proteinExistence type="inferred from homology"/>
<keyword evidence="8" id="KW-0479">Metal-binding</keyword>
<evidence type="ECO:0000256" key="12">
    <source>
        <dbReference type="ARBA" id="ARBA00029604"/>
    </source>
</evidence>
<dbReference type="Gene3D" id="1.20.58.2190">
    <property type="match status" value="1"/>
</dbReference>
<dbReference type="InterPro" id="IPR002931">
    <property type="entry name" value="Transglutaminase-like"/>
</dbReference>
<dbReference type="Pfam" id="PF04721">
    <property type="entry name" value="PAW"/>
    <property type="match status" value="1"/>
</dbReference>
<dbReference type="SUPFAM" id="SSF143503">
    <property type="entry name" value="PUG domain-like"/>
    <property type="match status" value="1"/>
</dbReference>
<reference evidence="16 17" key="1">
    <citation type="journal article" date="2021" name="Elife">
        <title>Chloroplast acquisition without the gene transfer in kleptoplastic sea slugs, Plakobranchus ocellatus.</title>
        <authorList>
            <person name="Maeda T."/>
            <person name="Takahashi S."/>
            <person name="Yoshida T."/>
            <person name="Shimamura S."/>
            <person name="Takaki Y."/>
            <person name="Nagai Y."/>
            <person name="Toyoda A."/>
            <person name="Suzuki Y."/>
            <person name="Arimoto A."/>
            <person name="Ishii H."/>
            <person name="Satoh N."/>
            <person name="Nishiyama T."/>
            <person name="Hasebe M."/>
            <person name="Maruyama T."/>
            <person name="Minagawa J."/>
            <person name="Obokata J."/>
            <person name="Shigenobu S."/>
        </authorList>
    </citation>
    <scope>NUCLEOTIDE SEQUENCE [LARGE SCALE GENOMIC DNA]</scope>
</reference>
<evidence type="ECO:0000256" key="5">
    <source>
        <dbReference type="ARBA" id="ARBA00012158"/>
    </source>
</evidence>
<evidence type="ECO:0000256" key="8">
    <source>
        <dbReference type="ARBA" id="ARBA00022723"/>
    </source>
</evidence>
<evidence type="ECO:0000256" key="2">
    <source>
        <dbReference type="ARBA" id="ARBA00001947"/>
    </source>
</evidence>
<evidence type="ECO:0000256" key="6">
    <source>
        <dbReference type="ARBA" id="ARBA00018546"/>
    </source>
</evidence>
<evidence type="ECO:0000256" key="4">
    <source>
        <dbReference type="ARBA" id="ARBA00009390"/>
    </source>
</evidence>
<evidence type="ECO:0000256" key="1">
    <source>
        <dbReference type="ARBA" id="ARBA00001650"/>
    </source>
</evidence>
<dbReference type="InterPro" id="IPR008979">
    <property type="entry name" value="Galactose-bd-like_sf"/>
</dbReference>
<dbReference type="SMART" id="SM00580">
    <property type="entry name" value="PUG"/>
    <property type="match status" value="1"/>
</dbReference>
<comment type="cofactor">
    <cofactor evidence="2">
        <name>Zn(2+)</name>
        <dbReference type="ChEBI" id="CHEBI:29105"/>
    </cofactor>
</comment>
<dbReference type="FunFam" id="2.20.25.10:FF:000011">
    <property type="entry name" value="peptide-N(4)-(N-acetyl-beta- glucosaminyl)asparagine amidase"/>
    <property type="match status" value="1"/>
</dbReference>
<dbReference type="GO" id="GO:0006516">
    <property type="term" value="P:glycoprotein catabolic process"/>
    <property type="evidence" value="ECO:0007669"/>
    <property type="project" value="InterPro"/>
</dbReference>
<dbReference type="SUPFAM" id="SSF49785">
    <property type="entry name" value="Galactose-binding domain-like"/>
    <property type="match status" value="1"/>
</dbReference>
<accession>A0AAV4AF59</accession>
<dbReference type="GO" id="GO:0000224">
    <property type="term" value="F:peptide-N4-(N-acetyl-beta-glucosaminyl)asparagine amidase activity"/>
    <property type="evidence" value="ECO:0007669"/>
    <property type="project" value="UniProtKB-EC"/>
</dbReference>
<evidence type="ECO:0000256" key="10">
    <source>
        <dbReference type="ARBA" id="ARBA00022833"/>
    </source>
</evidence>
<keyword evidence="7" id="KW-0963">Cytoplasm</keyword>
<dbReference type="Pfam" id="PF09409">
    <property type="entry name" value="PUB"/>
    <property type="match status" value="1"/>
</dbReference>
<organism evidence="16 17">
    <name type="scientific">Plakobranchus ocellatus</name>
    <dbReference type="NCBI Taxonomy" id="259542"/>
    <lineage>
        <taxon>Eukaryota</taxon>
        <taxon>Metazoa</taxon>
        <taxon>Spiralia</taxon>
        <taxon>Lophotrochozoa</taxon>
        <taxon>Mollusca</taxon>
        <taxon>Gastropoda</taxon>
        <taxon>Heterobranchia</taxon>
        <taxon>Euthyneura</taxon>
        <taxon>Panpulmonata</taxon>
        <taxon>Sacoglossa</taxon>
        <taxon>Placobranchoidea</taxon>
        <taxon>Plakobranchidae</taxon>
        <taxon>Plakobranchus</taxon>
    </lineage>
</organism>